<sequence length="445" mass="47977">MRRLLIAIVLLAGGALLGTPDKVWADTQPPPTDCEKGCDSTLPIDTCPGGCAPGGGSGGGEIRIPGNEGGETNPGDGGGSSSSQQCGIIEKSYTFTGREIDGETFCYQWSSAVDSCTGKELYGGITNITPGECQGTSSTYNQKPVCDRISYTNGRLTCDSTCFDIELHASVAFPGNCIDLRPYPVSLVNWPSAARYSCASSATGTDFRPYVNFGGGTSVDSPKPGDWRNVRFSLTLYPFGIAYAWLPHVPVLTLPLVNDTAPPVLFKFPYSSHPAAGGGPLAGTIQGFDEAPSDMPVFVGQAAAAYGLRWSLTYEEYQEVWERTCVRGPKDYDRYGRPVYECKTNSNLRYNNGHYEDHLVFSGWVGKSLGGELPAASINAPAALKADLNGDGIPDAIWNRNFIIRRMNDINRIDDPVWRRQWAFGGTIYWGVREGQAQIGWPGSP</sequence>
<geneLocation type="plasmid" evidence="3">
    <name>p4228-RoL</name>
</geneLocation>
<feature type="chain" id="PRO_5046786055" evidence="2">
    <location>
        <begin position="26"/>
        <end position="445"/>
    </location>
</feature>
<reference evidence="3 4" key="1">
    <citation type="submission" date="2023-07" db="EMBL/GenBank/DDBJ databases">
        <title>Novel species of Thermanaerothrix with wide hydrolytic capabilities.</title>
        <authorList>
            <person name="Zayulina K.S."/>
            <person name="Podosokorskaya O.A."/>
            <person name="Elcheninov A.G."/>
        </authorList>
    </citation>
    <scope>NUCLEOTIDE SEQUENCE [LARGE SCALE GENOMIC DNA]</scope>
    <source>
        <strain evidence="3 4">4228-RoL</strain>
        <plasmid evidence="3">p4228-RoL</plasmid>
    </source>
</reference>
<organism evidence="3 4">
    <name type="scientific">Thermanaerothrix solaris</name>
    <dbReference type="NCBI Taxonomy" id="3058434"/>
    <lineage>
        <taxon>Bacteria</taxon>
        <taxon>Bacillati</taxon>
        <taxon>Chloroflexota</taxon>
        <taxon>Anaerolineae</taxon>
        <taxon>Anaerolineales</taxon>
        <taxon>Anaerolineaceae</taxon>
        <taxon>Thermanaerothrix</taxon>
    </lineage>
</organism>
<feature type="region of interest" description="Disordered" evidence="1">
    <location>
        <begin position="58"/>
        <end position="85"/>
    </location>
</feature>
<protein>
    <submittedName>
        <fullName evidence="3">Uncharacterized protein</fullName>
    </submittedName>
</protein>
<gene>
    <name evidence="3" type="ORF">QYE77_15085</name>
</gene>
<proteinExistence type="predicted"/>
<keyword evidence="4" id="KW-1185">Reference proteome</keyword>
<keyword evidence="2" id="KW-0732">Signal</keyword>
<evidence type="ECO:0000313" key="4">
    <source>
        <dbReference type="Proteomes" id="UP001254165"/>
    </source>
</evidence>
<name>A0ABU3NRZ1_9CHLR</name>
<evidence type="ECO:0000256" key="2">
    <source>
        <dbReference type="SAM" id="SignalP"/>
    </source>
</evidence>
<keyword evidence="3" id="KW-0614">Plasmid</keyword>
<dbReference type="Proteomes" id="UP001254165">
    <property type="component" value="Unassembled WGS sequence"/>
</dbReference>
<dbReference type="RefSeq" id="WP_315626245.1">
    <property type="nucleotide sequence ID" value="NZ_JAUHMF010000010.1"/>
</dbReference>
<evidence type="ECO:0000313" key="3">
    <source>
        <dbReference type="EMBL" id="MDT8899588.1"/>
    </source>
</evidence>
<accession>A0ABU3NRZ1</accession>
<evidence type="ECO:0000256" key="1">
    <source>
        <dbReference type="SAM" id="MobiDB-lite"/>
    </source>
</evidence>
<comment type="caution">
    <text evidence="3">The sequence shown here is derived from an EMBL/GenBank/DDBJ whole genome shotgun (WGS) entry which is preliminary data.</text>
</comment>
<feature type="signal peptide" evidence="2">
    <location>
        <begin position="1"/>
        <end position="25"/>
    </location>
</feature>
<dbReference type="EMBL" id="JAUHMF010000010">
    <property type="protein sequence ID" value="MDT8899588.1"/>
    <property type="molecule type" value="Genomic_DNA"/>
</dbReference>